<evidence type="ECO:0000313" key="1">
    <source>
        <dbReference type="EMBL" id="AJF68516.1"/>
    </source>
</evidence>
<protein>
    <submittedName>
        <fullName evidence="1">Uncharacterized protein</fullName>
    </submittedName>
</protein>
<dbReference type="AlphaFoldDB" id="A0A0B5I7F0"/>
<keyword evidence="2" id="KW-1185">Reference proteome</keyword>
<name>A0A0B5I7F0_9ACTN</name>
<accession>A0A0B5I7F0</accession>
<dbReference type="EMBL" id="CP010407">
    <property type="protein sequence ID" value="AJF68516.1"/>
    <property type="molecule type" value="Genomic_DNA"/>
</dbReference>
<reference evidence="1 2" key="1">
    <citation type="submission" date="2014-12" db="EMBL/GenBank/DDBJ databases">
        <title>Complete genome sequence of Streptomyces vietnamensis strain GIMV4.0001, a genetic manipulable producer of the benzoisochromanequinone antibiotic granaticin.</title>
        <authorList>
            <person name="Deng M.R."/>
            <person name="Guo J."/>
            <person name="Ma L.Y."/>
            <person name="Feng G.D."/>
            <person name="Mo C.Y."/>
            <person name="Zhu H.H."/>
        </authorList>
    </citation>
    <scope>NUCLEOTIDE SEQUENCE [LARGE SCALE GENOMIC DNA]</scope>
    <source>
        <strain evidence="2">GIMV4.0001</strain>
    </source>
</reference>
<dbReference type="HOGENOM" id="CLU_1668473_0_0_11"/>
<organism evidence="1 2">
    <name type="scientific">Streptomyces vietnamensis</name>
    <dbReference type="NCBI Taxonomy" id="362257"/>
    <lineage>
        <taxon>Bacteria</taxon>
        <taxon>Bacillati</taxon>
        <taxon>Actinomycetota</taxon>
        <taxon>Actinomycetes</taxon>
        <taxon>Kitasatosporales</taxon>
        <taxon>Streptomycetaceae</taxon>
        <taxon>Streptomyces</taxon>
    </lineage>
</organism>
<sequence>MATADLGRWDGSRTGWVVVMDDGPAAEDLATYLGGKVMAQPRAGAAGIEVLLDTDSIEVELCEPVPKRGLKSPGTLLLRLARARNFGVFELASARWEVGKGVNRLMEEASERPLPARFVLSIATRVITTRSGTVIRYVQPRLTYPGHSWRIPAVIATH</sequence>
<gene>
    <name evidence="1" type="ORF">SVTN_33425</name>
</gene>
<dbReference type="Proteomes" id="UP000031774">
    <property type="component" value="Chromosome"/>
</dbReference>
<proteinExistence type="predicted"/>
<evidence type="ECO:0000313" key="2">
    <source>
        <dbReference type="Proteomes" id="UP000031774"/>
    </source>
</evidence>
<dbReference type="KEGG" id="svt:SVTN_33425"/>